<comment type="subcellular location">
    <subcellularLocation>
        <location evidence="1">Cell membrane</location>
        <topology evidence="1">Multi-pass membrane protein</topology>
    </subcellularLocation>
</comment>
<evidence type="ECO:0000256" key="2">
    <source>
        <dbReference type="ARBA" id="ARBA00022448"/>
    </source>
</evidence>
<keyword evidence="7" id="KW-0406">Ion transport</keyword>
<dbReference type="GO" id="GO:0015297">
    <property type="term" value="F:antiporter activity"/>
    <property type="evidence" value="ECO:0007669"/>
    <property type="project" value="UniProtKB-KW"/>
</dbReference>
<dbReference type="InterPro" id="IPR038770">
    <property type="entry name" value="Na+/solute_symporter_sf"/>
</dbReference>
<keyword evidence="2" id="KW-0813">Transport</keyword>
<dbReference type="InterPro" id="IPR002901">
    <property type="entry name" value="MGlyc_endo_b_GlcNAc-like_dom"/>
</dbReference>
<dbReference type="OrthoDB" id="9810860at2"/>
<keyword evidence="8 9" id="KW-0472">Membrane</keyword>
<reference evidence="12 13" key="1">
    <citation type="journal article" date="2013" name="Int. J. Syst. Evol. Microbiol.">
        <title>Marinicauda pacifica gen. nov., sp. nov., a prosthecate alphaproteobacterium of the family Hyphomonadaceae isolated from deep seawater.</title>
        <authorList>
            <person name="Zhang X.Y."/>
            <person name="Li G.W."/>
            <person name="Wang C.S."/>
            <person name="Zhang Y.J."/>
            <person name="Xu X.W."/>
            <person name="Li H."/>
            <person name="Liu A."/>
            <person name="Liu C."/>
            <person name="Xie B.B."/>
            <person name="Qin Q.L."/>
            <person name="Xu Z."/>
            <person name="Chen X.L."/>
            <person name="Zhou B.C."/>
            <person name="Zhang Y.Z."/>
        </authorList>
    </citation>
    <scope>NUCLEOTIDE SEQUENCE [LARGE SCALE GENOMIC DNA]</scope>
    <source>
        <strain evidence="12 13">P-1 km-3</strain>
    </source>
</reference>
<keyword evidence="5 9" id="KW-0812">Transmembrane</keyword>
<dbReference type="AlphaFoldDB" id="A0A4S2HBZ7"/>
<dbReference type="GO" id="GO:0005886">
    <property type="term" value="C:plasma membrane"/>
    <property type="evidence" value="ECO:0007669"/>
    <property type="project" value="UniProtKB-SubCell"/>
</dbReference>
<dbReference type="PANTHER" id="PTHR32507">
    <property type="entry name" value="NA(+)/H(+) ANTIPORTER 1"/>
    <property type="match status" value="1"/>
</dbReference>
<dbReference type="NCBIfam" id="NF003715">
    <property type="entry name" value="PRK05326.1-2"/>
    <property type="match status" value="1"/>
</dbReference>
<dbReference type="Pfam" id="PF01832">
    <property type="entry name" value="Glucosaminidase"/>
    <property type="match status" value="1"/>
</dbReference>
<feature type="transmembrane region" description="Helical" evidence="9">
    <location>
        <begin position="90"/>
        <end position="115"/>
    </location>
</feature>
<proteinExistence type="predicted"/>
<evidence type="ECO:0000256" key="6">
    <source>
        <dbReference type="ARBA" id="ARBA00022989"/>
    </source>
</evidence>
<accession>A0A4S2HBZ7</accession>
<dbReference type="Gene3D" id="1.10.530.10">
    <property type="match status" value="1"/>
</dbReference>
<dbReference type="InterPro" id="IPR006153">
    <property type="entry name" value="Cation/H_exchanger_TM"/>
</dbReference>
<dbReference type="GO" id="GO:0004040">
    <property type="term" value="F:amidase activity"/>
    <property type="evidence" value="ECO:0007669"/>
    <property type="project" value="InterPro"/>
</dbReference>
<dbReference type="PANTHER" id="PTHR32507:SF7">
    <property type="entry name" value="K(+)_H(+) ANTIPORTER NHAP2"/>
    <property type="match status" value="1"/>
</dbReference>
<dbReference type="EMBL" id="SRXV01000002">
    <property type="protein sequence ID" value="TGY93208.1"/>
    <property type="molecule type" value="Genomic_DNA"/>
</dbReference>
<keyword evidence="6 9" id="KW-1133">Transmembrane helix</keyword>
<feature type="transmembrane region" description="Helical" evidence="9">
    <location>
        <begin position="299"/>
        <end position="323"/>
    </location>
</feature>
<dbReference type="Proteomes" id="UP000305451">
    <property type="component" value="Unassembled WGS sequence"/>
</dbReference>
<evidence type="ECO:0000256" key="4">
    <source>
        <dbReference type="ARBA" id="ARBA00022475"/>
    </source>
</evidence>
<feature type="transmembrane region" description="Helical" evidence="9">
    <location>
        <begin position="225"/>
        <end position="253"/>
    </location>
</feature>
<feature type="transmembrane region" description="Helical" evidence="9">
    <location>
        <begin position="363"/>
        <end position="383"/>
    </location>
</feature>
<evidence type="ECO:0000256" key="7">
    <source>
        <dbReference type="ARBA" id="ARBA00023065"/>
    </source>
</evidence>
<evidence type="ECO:0000256" key="8">
    <source>
        <dbReference type="ARBA" id="ARBA00023136"/>
    </source>
</evidence>
<keyword evidence="4" id="KW-1003">Cell membrane</keyword>
<feature type="transmembrane region" description="Helical" evidence="9">
    <location>
        <begin position="184"/>
        <end position="205"/>
    </location>
</feature>
<evidence type="ECO:0000256" key="9">
    <source>
        <dbReference type="SAM" id="Phobius"/>
    </source>
</evidence>
<feature type="transmembrane region" description="Helical" evidence="9">
    <location>
        <begin position="404"/>
        <end position="426"/>
    </location>
</feature>
<dbReference type="GO" id="GO:1902600">
    <property type="term" value="P:proton transmembrane transport"/>
    <property type="evidence" value="ECO:0007669"/>
    <property type="project" value="InterPro"/>
</dbReference>
<feature type="domain" description="Cation/H+ exchanger transmembrane" evidence="10">
    <location>
        <begin position="16"/>
        <end position="387"/>
    </location>
</feature>
<evidence type="ECO:0000313" key="13">
    <source>
        <dbReference type="Proteomes" id="UP000305451"/>
    </source>
</evidence>
<feature type="transmembrane region" description="Helical" evidence="9">
    <location>
        <begin position="335"/>
        <end position="357"/>
    </location>
</feature>
<comment type="caution">
    <text evidence="12">The sequence shown here is derived from an EMBL/GenBank/DDBJ whole genome shotgun (WGS) entry which is preliminary data.</text>
</comment>
<feature type="transmembrane region" description="Helical" evidence="9">
    <location>
        <begin position="121"/>
        <end position="139"/>
    </location>
</feature>
<organism evidence="12 13">
    <name type="scientific">Marinicauda pacifica</name>
    <dbReference type="NCBI Taxonomy" id="1133559"/>
    <lineage>
        <taxon>Bacteria</taxon>
        <taxon>Pseudomonadati</taxon>
        <taxon>Pseudomonadota</taxon>
        <taxon>Alphaproteobacteria</taxon>
        <taxon>Maricaulales</taxon>
        <taxon>Maricaulaceae</taxon>
        <taxon>Marinicauda</taxon>
    </lineage>
</organism>
<keyword evidence="3" id="KW-0050">Antiport</keyword>
<dbReference type="NCBIfam" id="NF003716">
    <property type="entry name" value="PRK05326.1-3"/>
    <property type="match status" value="1"/>
</dbReference>
<evidence type="ECO:0000259" key="11">
    <source>
        <dbReference type="Pfam" id="PF01832"/>
    </source>
</evidence>
<keyword evidence="13" id="KW-1185">Reference proteome</keyword>
<evidence type="ECO:0000256" key="5">
    <source>
        <dbReference type="ARBA" id="ARBA00022692"/>
    </source>
</evidence>
<evidence type="ECO:0000256" key="3">
    <source>
        <dbReference type="ARBA" id="ARBA00022449"/>
    </source>
</evidence>
<sequence length="652" mass="68564">MDNADFILLAATGLVLLAVAGAAATSRAGAPLLLVFLSLGMLAGVEGPGQIDFHAHDQAYLFGSLALALILFDGGLGTRLRGLRMVLRPALSLATLGILLTAGLTAVAAHFLFGLGWVESLLMGAIVSSTDAAAVLALIGNREMQARQRVVTTLEAESGFNDPVAVILVTACVQVLTTEGAANIALMAVSIIWALAAGAAVGWFGGRAIALVERRVHLPESLYPIFSVTAAVFLFALAQSISASGFLAAYLAGVSLRSVSAGPAKAATERFSDGLAWLSQIGLFLMLGLLVVPSHAAAVALPAIALALVLIFIARPVTVLLLLLPERFRMNERAFIAWMGLRGAVPIFLGSFPVIAGVENANLYFSTAFAVVLASLVIQGWTAGPVTRLFKVAPPRLAGSRRHAVRAFGIAAGGFVAMAAAMYIGAGILDQRGTVIEAETVGELRQALARSDLEAGIRVERLPGDWPDLPLEERRPLFTDLVLRLIAAENAQIREDRTALRRLIQWEAEGRVLSLSEQAEREQLARSYGGRYDDLDALLTRVDIIPPRLAVAQAALATGWGSSREAIERNALFGQAGGLDGFATLSLSTSDYAQLLNTHPDFSAFRAQRAEMRAGPGPIEAEGLAGTLGAYAADGPAYIQQVRAVLDSVPAD</sequence>
<dbReference type="Pfam" id="PF00999">
    <property type="entry name" value="Na_H_Exchanger"/>
    <property type="match status" value="1"/>
</dbReference>
<evidence type="ECO:0000259" key="10">
    <source>
        <dbReference type="Pfam" id="PF00999"/>
    </source>
</evidence>
<protein>
    <submittedName>
        <fullName evidence="12">Potassium/proton antiporter</fullName>
    </submittedName>
</protein>
<evidence type="ECO:0000313" key="12">
    <source>
        <dbReference type="EMBL" id="TGY93208.1"/>
    </source>
</evidence>
<dbReference type="Gene3D" id="1.20.1530.20">
    <property type="match status" value="1"/>
</dbReference>
<feature type="domain" description="Mannosyl-glycoprotein endo-beta-N-acetylglucosamidase-like" evidence="11">
    <location>
        <begin position="541"/>
        <end position="647"/>
    </location>
</feature>
<evidence type="ECO:0000256" key="1">
    <source>
        <dbReference type="ARBA" id="ARBA00004651"/>
    </source>
</evidence>
<gene>
    <name evidence="12" type="ORF">E5162_09115</name>
</gene>
<feature type="transmembrane region" description="Helical" evidence="9">
    <location>
        <begin position="274"/>
        <end position="293"/>
    </location>
</feature>
<feature type="transmembrane region" description="Helical" evidence="9">
    <location>
        <begin position="59"/>
        <end position="78"/>
    </location>
</feature>
<name>A0A4S2HBZ7_9PROT</name>
<dbReference type="RefSeq" id="WP_135944926.1">
    <property type="nucleotide sequence ID" value="NZ_BMEI01000002.1"/>
</dbReference>